<evidence type="ECO:0000256" key="1">
    <source>
        <dbReference type="ARBA" id="ARBA00000142"/>
    </source>
</evidence>
<dbReference type="HAMAP" id="MF_01057">
    <property type="entry name" value="tRNA_methyltr_TrmB"/>
    <property type="match status" value="1"/>
</dbReference>
<dbReference type="Pfam" id="PF02390">
    <property type="entry name" value="Methyltransf_4"/>
    <property type="match status" value="1"/>
</dbReference>
<comment type="catalytic activity">
    <reaction evidence="1 7">
        <text>guanosine(46) in tRNA + S-adenosyl-L-methionine = N(7)-methylguanosine(46) in tRNA + S-adenosyl-L-homocysteine</text>
        <dbReference type="Rhea" id="RHEA:42708"/>
        <dbReference type="Rhea" id="RHEA-COMP:10188"/>
        <dbReference type="Rhea" id="RHEA-COMP:10189"/>
        <dbReference type="ChEBI" id="CHEBI:57856"/>
        <dbReference type="ChEBI" id="CHEBI:59789"/>
        <dbReference type="ChEBI" id="CHEBI:74269"/>
        <dbReference type="ChEBI" id="CHEBI:74480"/>
        <dbReference type="EC" id="2.1.1.33"/>
    </reaction>
</comment>
<proteinExistence type="inferred from homology"/>
<feature type="binding site" evidence="7">
    <location>
        <position position="90"/>
    </location>
    <ligand>
        <name>S-adenosyl-L-methionine</name>
        <dbReference type="ChEBI" id="CHEBI:59789"/>
    </ligand>
</feature>
<dbReference type="InterPro" id="IPR029063">
    <property type="entry name" value="SAM-dependent_MTases_sf"/>
</dbReference>
<dbReference type="EMBL" id="JAUSRA010000001">
    <property type="protein sequence ID" value="MDP9796515.1"/>
    <property type="molecule type" value="Genomic_DNA"/>
</dbReference>
<dbReference type="NCBIfam" id="TIGR00091">
    <property type="entry name" value="tRNA (guanosine(46)-N7)-methyltransferase TrmB"/>
    <property type="match status" value="1"/>
</dbReference>
<evidence type="ECO:0000256" key="6">
    <source>
        <dbReference type="ARBA" id="ARBA00022694"/>
    </source>
</evidence>
<dbReference type="InterPro" id="IPR003358">
    <property type="entry name" value="tRNA_(Gua-N-7)_MeTrfase_Trmb"/>
</dbReference>
<comment type="caution">
    <text evidence="8">The sequence shown here is derived from an EMBL/GenBank/DDBJ whole genome shotgun (WGS) entry which is preliminary data.</text>
</comment>
<keyword evidence="3 7" id="KW-0489">Methyltransferase</keyword>
<feature type="binding site" evidence="7">
    <location>
        <position position="169"/>
    </location>
    <ligand>
        <name>substrate</name>
    </ligand>
</feature>
<gene>
    <name evidence="7" type="primary">trmB</name>
    <name evidence="8" type="ORF">J2S43_005027</name>
</gene>
<comment type="similarity">
    <text evidence="7">Belongs to the class I-like SAM-binding methyltransferase superfamily. TrmB family.</text>
</comment>
<name>A0ABT9MYS5_9ACTN</name>
<dbReference type="InterPro" id="IPR055361">
    <property type="entry name" value="tRNA_methyltr_TrmB_bact"/>
</dbReference>
<keyword evidence="9" id="KW-1185">Reference proteome</keyword>
<dbReference type="CDD" id="cd02440">
    <property type="entry name" value="AdoMet_MTases"/>
    <property type="match status" value="1"/>
</dbReference>
<evidence type="ECO:0000313" key="8">
    <source>
        <dbReference type="EMBL" id="MDP9796515.1"/>
    </source>
</evidence>
<dbReference type="Proteomes" id="UP001240984">
    <property type="component" value="Unassembled WGS sequence"/>
</dbReference>
<dbReference type="Gene3D" id="3.40.50.150">
    <property type="entry name" value="Vaccinia Virus protein VP39"/>
    <property type="match status" value="1"/>
</dbReference>
<evidence type="ECO:0000256" key="4">
    <source>
        <dbReference type="ARBA" id="ARBA00022679"/>
    </source>
</evidence>
<evidence type="ECO:0000256" key="2">
    <source>
        <dbReference type="ARBA" id="ARBA00003015"/>
    </source>
</evidence>
<reference evidence="8 9" key="1">
    <citation type="submission" date="2023-07" db="EMBL/GenBank/DDBJ databases">
        <title>Sequencing the genomes of 1000 actinobacteria strains.</title>
        <authorList>
            <person name="Klenk H.-P."/>
        </authorList>
    </citation>
    <scope>NUCLEOTIDE SEQUENCE [LARGE SCALE GENOMIC DNA]</scope>
    <source>
        <strain evidence="8 9">DSM 44710</strain>
    </source>
</reference>
<dbReference type="GO" id="GO:0008176">
    <property type="term" value="F:tRNA (guanine(46)-N7)-methyltransferase activity"/>
    <property type="evidence" value="ECO:0007669"/>
    <property type="project" value="UniProtKB-EC"/>
</dbReference>
<feature type="binding site" evidence="7">
    <location>
        <position position="201"/>
    </location>
    <ligand>
        <name>substrate</name>
    </ligand>
</feature>
<feature type="binding site" evidence="7">
    <location>
        <position position="142"/>
    </location>
    <ligand>
        <name>S-adenosyl-L-methionine</name>
        <dbReference type="ChEBI" id="CHEBI:59789"/>
    </ligand>
</feature>
<dbReference type="SUPFAM" id="SSF53335">
    <property type="entry name" value="S-adenosyl-L-methionine-dependent methyltransferases"/>
    <property type="match status" value="1"/>
</dbReference>
<keyword evidence="6 7" id="KW-0819">tRNA processing</keyword>
<feature type="binding site" evidence="7">
    <location>
        <begin position="236"/>
        <end position="239"/>
    </location>
    <ligand>
        <name>substrate</name>
    </ligand>
</feature>
<sequence length="264" mass="29290">MSIETNTDLDEALHLQQLSEMDALADQINALPPARVRTFHPRRGRMSPKHHDALERLWESHGVDVPLDPATALPLDLAALFGREAPTVLEIGSGMGEATVAMAAADPERDYLAVEVHTPGVGNLLSMSERRGLTNVRAALGDALTLVGHQLAPGSLDAIHVFFPDPWPKARHHKRRLIQPAHIGLLRSRLRPGGTLHCATDWAEYAEAMLETLIAEPGLDNAFDRFAPRPEHRPMTKFERRGITAHRRIYDLVFHRSPTAEEQV</sequence>
<accession>A0ABT9MYS5</accession>
<keyword evidence="5 7" id="KW-0949">S-adenosyl-L-methionine</keyword>
<dbReference type="PROSITE" id="PS51625">
    <property type="entry name" value="SAM_MT_TRMB"/>
    <property type="match status" value="1"/>
</dbReference>
<feature type="binding site" evidence="7">
    <location>
        <position position="115"/>
    </location>
    <ligand>
        <name>S-adenosyl-L-methionine</name>
        <dbReference type="ChEBI" id="CHEBI:59789"/>
    </ligand>
</feature>
<dbReference type="PANTHER" id="PTHR23417">
    <property type="entry name" value="3-DEOXY-D-MANNO-OCTULOSONIC-ACID TRANSFERASE/TRNA GUANINE-N 7 - -METHYLTRANSFERASE"/>
    <property type="match status" value="1"/>
</dbReference>
<keyword evidence="4 7" id="KW-0808">Transferase</keyword>
<comment type="pathway">
    <text evidence="7">tRNA modification; N(7)-methylguanine-tRNA biosynthesis.</text>
</comment>
<dbReference type="EC" id="2.1.1.33" evidence="7"/>
<dbReference type="PANTHER" id="PTHR23417:SF14">
    <property type="entry name" value="PENTACOTRIPEPTIDE-REPEAT REGION OF PRORP DOMAIN-CONTAINING PROTEIN"/>
    <property type="match status" value="1"/>
</dbReference>
<organism evidence="8 9">
    <name type="scientific">Catenuloplanes nepalensis</name>
    <dbReference type="NCBI Taxonomy" id="587533"/>
    <lineage>
        <taxon>Bacteria</taxon>
        <taxon>Bacillati</taxon>
        <taxon>Actinomycetota</taxon>
        <taxon>Actinomycetes</taxon>
        <taxon>Micromonosporales</taxon>
        <taxon>Micromonosporaceae</taxon>
        <taxon>Catenuloplanes</taxon>
    </lineage>
</organism>
<evidence type="ECO:0000313" key="9">
    <source>
        <dbReference type="Proteomes" id="UP001240984"/>
    </source>
</evidence>
<comment type="function">
    <text evidence="2 7">Catalyzes the formation of N(7)-methylguanine at position 46 (m7G46) in tRNA.</text>
</comment>
<feature type="binding site" evidence="7">
    <location>
        <position position="165"/>
    </location>
    <ligand>
        <name>S-adenosyl-L-methionine</name>
        <dbReference type="ChEBI" id="CHEBI:59789"/>
    </ligand>
</feature>
<evidence type="ECO:0000256" key="5">
    <source>
        <dbReference type="ARBA" id="ARBA00022691"/>
    </source>
</evidence>
<comment type="caution">
    <text evidence="7">Lacks conserved residue(s) required for the propagation of feature annotation.</text>
</comment>
<evidence type="ECO:0000256" key="7">
    <source>
        <dbReference type="HAMAP-Rule" id="MF_01057"/>
    </source>
</evidence>
<protein>
    <recommendedName>
        <fullName evidence="7">tRNA (guanine-N(7)-)-methyltransferase</fullName>
        <ecNumber evidence="7">2.1.1.33</ecNumber>
    </recommendedName>
    <alternativeName>
        <fullName evidence="7">tRNA (guanine(46)-N(7))-methyltransferase</fullName>
    </alternativeName>
    <alternativeName>
        <fullName evidence="7">tRNA(m7G46)-methyltransferase</fullName>
    </alternativeName>
</protein>
<evidence type="ECO:0000256" key="3">
    <source>
        <dbReference type="ARBA" id="ARBA00022603"/>
    </source>
</evidence>